<comment type="caution">
    <text evidence="16">The sequence shown here is derived from an EMBL/GenBank/DDBJ whole genome shotgun (WGS) entry which is preliminary data.</text>
</comment>
<proteinExistence type="inferred from homology"/>
<evidence type="ECO:0000313" key="16">
    <source>
        <dbReference type="EMBL" id="OXA40039.1"/>
    </source>
</evidence>
<dbReference type="SUPFAM" id="SSF48264">
    <property type="entry name" value="Cytochrome P450"/>
    <property type="match status" value="1"/>
</dbReference>
<evidence type="ECO:0000256" key="15">
    <source>
        <dbReference type="SAM" id="Phobius"/>
    </source>
</evidence>
<dbReference type="AlphaFoldDB" id="A0A226D481"/>
<sequence>MELATYLSILLFLAIFLISYVIYSLISEILFFRSKKILHLGNSYLTAFYYMTFKSKSMWELVHVAYTKTRQANVPIAGNFEMGLVNYFIPDLTILKHILVKDFDHFVNRRAITIPKSDLLTKKMLFFMYDEPWKALRSKLSPTFTTGKIKRFFALFNASAKKLVDYIDAQTEGEVDLVAAYSKFTTDTIASAVCGMDSCAFEQKEHSVFERMGQKLQFSFNLGMITRFVVMSCFPGIAERGMTIFGDEVSAFFGGGIKSLIRERTQTGRKGNDFIQLMMEARENKLAKTEDSELESFERDAVIKGEVKGQVADLLDDDGIVSNCVLFIVAGYDTTQSLLLFCAYALAIHPEIQDKLRTVVDEGLEESGGDFTYEGINQMTYLDMVINETLRFYPPAPTMDRRCTQDYAVPGTDVVIKKGDGIMVPVLGIHHDERYYSEPEKFDPERFSPENKGKINQYAFLPFGQGPRNCIGMRFALMEVKLAIAQLVHNFDIEPSKRTPIPMEYQNAGSLMPKGGMWLSLKRRPGTLQD</sequence>
<accession>A0A226D481</accession>
<name>A0A226D481_FOLCA</name>
<feature type="binding site" description="axial binding residue" evidence="13">
    <location>
        <position position="470"/>
    </location>
    <ligand>
        <name>heme</name>
        <dbReference type="ChEBI" id="CHEBI:30413"/>
    </ligand>
    <ligandPart>
        <name>Fe</name>
        <dbReference type="ChEBI" id="CHEBI:18248"/>
    </ligandPart>
</feature>
<dbReference type="Proteomes" id="UP000198287">
    <property type="component" value="Unassembled WGS sequence"/>
</dbReference>
<dbReference type="GO" id="GO:0005506">
    <property type="term" value="F:iron ion binding"/>
    <property type="evidence" value="ECO:0007669"/>
    <property type="project" value="InterPro"/>
</dbReference>
<keyword evidence="7" id="KW-0256">Endoplasmic reticulum</keyword>
<dbReference type="InterPro" id="IPR050476">
    <property type="entry name" value="Insect_CytP450_Detox"/>
</dbReference>
<keyword evidence="6 13" id="KW-0479">Metal-binding</keyword>
<dbReference type="GO" id="GO:0005789">
    <property type="term" value="C:endoplasmic reticulum membrane"/>
    <property type="evidence" value="ECO:0007669"/>
    <property type="project" value="UniProtKB-SubCell"/>
</dbReference>
<keyword evidence="17" id="KW-1185">Reference proteome</keyword>
<evidence type="ECO:0000313" key="17">
    <source>
        <dbReference type="Proteomes" id="UP000198287"/>
    </source>
</evidence>
<comment type="cofactor">
    <cofactor evidence="1 13">
        <name>heme</name>
        <dbReference type="ChEBI" id="CHEBI:30413"/>
    </cofactor>
</comment>
<dbReference type="OrthoDB" id="2789670at2759"/>
<keyword evidence="8" id="KW-0492">Microsome</keyword>
<dbReference type="EMBL" id="LNIX01000035">
    <property type="protein sequence ID" value="OXA40039.1"/>
    <property type="molecule type" value="Genomic_DNA"/>
</dbReference>
<dbReference type="PANTHER" id="PTHR24292:SF54">
    <property type="entry name" value="CYP9F3-RELATED"/>
    <property type="match status" value="1"/>
</dbReference>
<dbReference type="FunFam" id="1.10.630.10:FF:000042">
    <property type="entry name" value="Cytochrome P450"/>
    <property type="match status" value="1"/>
</dbReference>
<evidence type="ECO:0000256" key="1">
    <source>
        <dbReference type="ARBA" id="ARBA00001971"/>
    </source>
</evidence>
<dbReference type="InterPro" id="IPR002401">
    <property type="entry name" value="Cyt_P450_E_grp-I"/>
</dbReference>
<dbReference type="PANTHER" id="PTHR24292">
    <property type="entry name" value="CYTOCHROME P450"/>
    <property type="match status" value="1"/>
</dbReference>
<feature type="transmembrane region" description="Helical" evidence="15">
    <location>
        <begin position="6"/>
        <end position="26"/>
    </location>
</feature>
<dbReference type="InterPro" id="IPR001128">
    <property type="entry name" value="Cyt_P450"/>
</dbReference>
<protein>
    <submittedName>
        <fullName evidence="16">Cytochrome P450 9e2</fullName>
    </submittedName>
</protein>
<keyword evidence="10 13" id="KW-0408">Iron</keyword>
<comment type="subcellular location">
    <subcellularLocation>
        <location evidence="3">Endoplasmic reticulum membrane</location>
        <topology evidence="3">Peripheral membrane protein</topology>
    </subcellularLocation>
    <subcellularLocation>
        <location evidence="2">Microsome membrane</location>
        <topology evidence="2">Peripheral membrane protein</topology>
    </subcellularLocation>
</comment>
<evidence type="ECO:0000256" key="8">
    <source>
        <dbReference type="ARBA" id="ARBA00022848"/>
    </source>
</evidence>
<evidence type="ECO:0000256" key="12">
    <source>
        <dbReference type="ARBA" id="ARBA00023136"/>
    </source>
</evidence>
<evidence type="ECO:0000256" key="7">
    <source>
        <dbReference type="ARBA" id="ARBA00022824"/>
    </source>
</evidence>
<keyword evidence="11 14" id="KW-0503">Monooxygenase</keyword>
<dbReference type="PROSITE" id="PS00086">
    <property type="entry name" value="CYTOCHROME_P450"/>
    <property type="match status" value="1"/>
</dbReference>
<comment type="similarity">
    <text evidence="4 14">Belongs to the cytochrome P450 family.</text>
</comment>
<evidence type="ECO:0000256" key="2">
    <source>
        <dbReference type="ARBA" id="ARBA00004174"/>
    </source>
</evidence>
<evidence type="ECO:0000256" key="9">
    <source>
        <dbReference type="ARBA" id="ARBA00023002"/>
    </source>
</evidence>
<keyword evidence="9 14" id="KW-0560">Oxidoreductase</keyword>
<dbReference type="Pfam" id="PF00067">
    <property type="entry name" value="p450"/>
    <property type="match status" value="1"/>
</dbReference>
<keyword evidence="15" id="KW-0812">Transmembrane</keyword>
<evidence type="ECO:0000256" key="4">
    <source>
        <dbReference type="ARBA" id="ARBA00010617"/>
    </source>
</evidence>
<dbReference type="InterPro" id="IPR017972">
    <property type="entry name" value="Cyt_P450_CS"/>
</dbReference>
<dbReference type="InterPro" id="IPR036396">
    <property type="entry name" value="Cyt_P450_sf"/>
</dbReference>
<evidence type="ECO:0000256" key="10">
    <source>
        <dbReference type="ARBA" id="ARBA00023004"/>
    </source>
</evidence>
<dbReference type="STRING" id="158441.A0A226D481"/>
<dbReference type="CDD" id="cd11056">
    <property type="entry name" value="CYP6-like"/>
    <property type="match status" value="1"/>
</dbReference>
<evidence type="ECO:0000256" key="3">
    <source>
        <dbReference type="ARBA" id="ARBA00004406"/>
    </source>
</evidence>
<evidence type="ECO:0000256" key="5">
    <source>
        <dbReference type="ARBA" id="ARBA00022617"/>
    </source>
</evidence>
<dbReference type="Gene3D" id="1.10.630.10">
    <property type="entry name" value="Cytochrome P450"/>
    <property type="match status" value="1"/>
</dbReference>
<dbReference type="PRINTS" id="PR00463">
    <property type="entry name" value="EP450I"/>
</dbReference>
<evidence type="ECO:0000256" key="13">
    <source>
        <dbReference type="PIRSR" id="PIRSR602401-1"/>
    </source>
</evidence>
<dbReference type="GO" id="GO:0004497">
    <property type="term" value="F:monooxygenase activity"/>
    <property type="evidence" value="ECO:0007669"/>
    <property type="project" value="UniProtKB-KW"/>
</dbReference>
<evidence type="ECO:0000256" key="6">
    <source>
        <dbReference type="ARBA" id="ARBA00022723"/>
    </source>
</evidence>
<dbReference type="OMA" id="MEYQNAG"/>
<organism evidence="16 17">
    <name type="scientific">Folsomia candida</name>
    <name type="common">Springtail</name>
    <dbReference type="NCBI Taxonomy" id="158441"/>
    <lineage>
        <taxon>Eukaryota</taxon>
        <taxon>Metazoa</taxon>
        <taxon>Ecdysozoa</taxon>
        <taxon>Arthropoda</taxon>
        <taxon>Hexapoda</taxon>
        <taxon>Collembola</taxon>
        <taxon>Entomobryomorpha</taxon>
        <taxon>Isotomoidea</taxon>
        <taxon>Isotomidae</taxon>
        <taxon>Proisotominae</taxon>
        <taxon>Folsomia</taxon>
    </lineage>
</organism>
<reference evidence="16 17" key="1">
    <citation type="submission" date="2015-12" db="EMBL/GenBank/DDBJ databases">
        <title>The genome of Folsomia candida.</title>
        <authorList>
            <person name="Faddeeva A."/>
            <person name="Derks M.F."/>
            <person name="Anvar Y."/>
            <person name="Smit S."/>
            <person name="Van Straalen N."/>
            <person name="Roelofs D."/>
        </authorList>
    </citation>
    <scope>NUCLEOTIDE SEQUENCE [LARGE SCALE GENOMIC DNA]</scope>
    <source>
        <strain evidence="16 17">VU population</strain>
        <tissue evidence="16">Whole body</tissue>
    </source>
</reference>
<keyword evidence="12 15" id="KW-0472">Membrane</keyword>
<evidence type="ECO:0000256" key="11">
    <source>
        <dbReference type="ARBA" id="ARBA00023033"/>
    </source>
</evidence>
<keyword evidence="5 13" id="KW-0349">Heme</keyword>
<keyword evidence="15" id="KW-1133">Transmembrane helix</keyword>
<dbReference type="PRINTS" id="PR00385">
    <property type="entry name" value="P450"/>
</dbReference>
<dbReference type="GO" id="GO:0016705">
    <property type="term" value="F:oxidoreductase activity, acting on paired donors, with incorporation or reduction of molecular oxygen"/>
    <property type="evidence" value="ECO:0007669"/>
    <property type="project" value="InterPro"/>
</dbReference>
<evidence type="ECO:0000256" key="14">
    <source>
        <dbReference type="RuleBase" id="RU000461"/>
    </source>
</evidence>
<gene>
    <name evidence="16" type="ORF">Fcan01_25150</name>
</gene>
<dbReference type="GO" id="GO:0020037">
    <property type="term" value="F:heme binding"/>
    <property type="evidence" value="ECO:0007669"/>
    <property type="project" value="InterPro"/>
</dbReference>